<evidence type="ECO:0000313" key="3">
    <source>
        <dbReference type="Proteomes" id="UP000243498"/>
    </source>
</evidence>
<organism evidence="2 3">
    <name type="scientific">Metarhizium rileyi (strain RCEF 4871)</name>
    <name type="common">Nomuraea rileyi</name>
    <dbReference type="NCBI Taxonomy" id="1649241"/>
    <lineage>
        <taxon>Eukaryota</taxon>
        <taxon>Fungi</taxon>
        <taxon>Dikarya</taxon>
        <taxon>Ascomycota</taxon>
        <taxon>Pezizomycotina</taxon>
        <taxon>Sordariomycetes</taxon>
        <taxon>Hypocreomycetidae</taxon>
        <taxon>Hypocreales</taxon>
        <taxon>Clavicipitaceae</taxon>
        <taxon>Metarhizium</taxon>
    </lineage>
</organism>
<feature type="compositionally biased region" description="Basic and acidic residues" evidence="1">
    <location>
        <begin position="38"/>
        <end position="48"/>
    </location>
</feature>
<dbReference type="EMBL" id="AZHC01000017">
    <property type="protein sequence ID" value="OAA40987.1"/>
    <property type="molecule type" value="Genomic_DNA"/>
</dbReference>
<sequence>MRGPSCARQTDRQTNLQVLRLRDNAARANHPSAHFPRRAHEENGERSGRLQRKKERAQRPAAAGAAAGAGAGVGDDVVSK</sequence>
<protein>
    <submittedName>
        <fullName evidence="2">Uncharacterized protein</fullName>
    </submittedName>
</protein>
<accession>A0A167CB29</accession>
<evidence type="ECO:0000313" key="2">
    <source>
        <dbReference type="EMBL" id="OAA40987.1"/>
    </source>
</evidence>
<gene>
    <name evidence="2" type="ORF">NOR_05569</name>
</gene>
<feature type="region of interest" description="Disordered" evidence="1">
    <location>
        <begin position="22"/>
        <end position="80"/>
    </location>
</feature>
<evidence type="ECO:0000256" key="1">
    <source>
        <dbReference type="SAM" id="MobiDB-lite"/>
    </source>
</evidence>
<name>A0A167CB29_METRR</name>
<comment type="caution">
    <text evidence="2">The sequence shown here is derived from an EMBL/GenBank/DDBJ whole genome shotgun (WGS) entry which is preliminary data.</text>
</comment>
<dbReference type="AlphaFoldDB" id="A0A167CB29"/>
<keyword evidence="3" id="KW-1185">Reference proteome</keyword>
<proteinExistence type="predicted"/>
<dbReference type="Proteomes" id="UP000243498">
    <property type="component" value="Unassembled WGS sequence"/>
</dbReference>
<reference evidence="2 3" key="1">
    <citation type="journal article" date="2016" name="Genome Biol. Evol.">
        <title>Divergent and convergent evolution of fungal pathogenicity.</title>
        <authorList>
            <person name="Shang Y."/>
            <person name="Xiao G."/>
            <person name="Zheng P."/>
            <person name="Cen K."/>
            <person name="Zhan S."/>
            <person name="Wang C."/>
        </authorList>
    </citation>
    <scope>NUCLEOTIDE SEQUENCE [LARGE SCALE GENOMIC DNA]</scope>
    <source>
        <strain evidence="2 3">RCEF 4871</strain>
    </source>
</reference>